<dbReference type="AlphaFoldDB" id="A0A7E4VHZ9"/>
<accession>A0A7E4VHZ9</accession>
<evidence type="ECO:0000313" key="1">
    <source>
        <dbReference type="Proteomes" id="UP000492821"/>
    </source>
</evidence>
<protein>
    <submittedName>
        <fullName evidence="2">RRM domain-containing protein</fullName>
    </submittedName>
</protein>
<evidence type="ECO:0000313" key="2">
    <source>
        <dbReference type="WBParaSite" id="Pan_g21390.t1"/>
    </source>
</evidence>
<name>A0A7E4VHZ9_PANRE</name>
<dbReference type="Proteomes" id="UP000492821">
    <property type="component" value="Unassembled WGS sequence"/>
</dbReference>
<reference evidence="2" key="2">
    <citation type="submission" date="2020-10" db="UniProtKB">
        <authorList>
            <consortium name="WormBaseParasite"/>
        </authorList>
    </citation>
    <scope>IDENTIFICATION</scope>
</reference>
<sequence length="100" mass="11246">MAPASKETGPRALTVKLDYEHPPRHGPTKLDFENIVRSAYTFILGQTMPPYEIQGFDSHSRTGTIILDARDLHRGWAALSMYGKHFGDKISLTMSSVREQ</sequence>
<keyword evidence="1" id="KW-1185">Reference proteome</keyword>
<proteinExistence type="predicted"/>
<dbReference type="WBParaSite" id="Pan_g21390.t1">
    <property type="protein sequence ID" value="Pan_g21390.t1"/>
    <property type="gene ID" value="Pan_g21390"/>
</dbReference>
<organism evidence="1 2">
    <name type="scientific">Panagrellus redivivus</name>
    <name type="common">Microworm</name>
    <dbReference type="NCBI Taxonomy" id="6233"/>
    <lineage>
        <taxon>Eukaryota</taxon>
        <taxon>Metazoa</taxon>
        <taxon>Ecdysozoa</taxon>
        <taxon>Nematoda</taxon>
        <taxon>Chromadorea</taxon>
        <taxon>Rhabditida</taxon>
        <taxon>Tylenchina</taxon>
        <taxon>Panagrolaimomorpha</taxon>
        <taxon>Panagrolaimoidea</taxon>
        <taxon>Panagrolaimidae</taxon>
        <taxon>Panagrellus</taxon>
    </lineage>
</organism>
<reference evidence="1" key="1">
    <citation type="journal article" date="2013" name="Genetics">
        <title>The draft genome and transcriptome of Panagrellus redivivus are shaped by the harsh demands of a free-living lifestyle.</title>
        <authorList>
            <person name="Srinivasan J."/>
            <person name="Dillman A.R."/>
            <person name="Macchietto M.G."/>
            <person name="Heikkinen L."/>
            <person name="Lakso M."/>
            <person name="Fracchia K.M."/>
            <person name="Antoshechkin I."/>
            <person name="Mortazavi A."/>
            <person name="Wong G."/>
            <person name="Sternberg P.W."/>
        </authorList>
    </citation>
    <scope>NUCLEOTIDE SEQUENCE [LARGE SCALE GENOMIC DNA]</scope>
    <source>
        <strain evidence="1">MT8872</strain>
    </source>
</reference>